<protein>
    <submittedName>
        <fullName evidence="2">Uncharacterized protein</fullName>
    </submittedName>
</protein>
<evidence type="ECO:0000313" key="3">
    <source>
        <dbReference type="Proteomes" id="UP000279259"/>
    </source>
</evidence>
<name>A0A427YQ76_9TREE</name>
<evidence type="ECO:0000313" key="2">
    <source>
        <dbReference type="EMBL" id="RSH93264.1"/>
    </source>
</evidence>
<proteinExistence type="predicted"/>
<dbReference type="Proteomes" id="UP000279259">
    <property type="component" value="Unassembled WGS sequence"/>
</dbReference>
<organism evidence="2 3">
    <name type="scientific">Saitozyma podzolica</name>
    <dbReference type="NCBI Taxonomy" id="1890683"/>
    <lineage>
        <taxon>Eukaryota</taxon>
        <taxon>Fungi</taxon>
        <taxon>Dikarya</taxon>
        <taxon>Basidiomycota</taxon>
        <taxon>Agaricomycotina</taxon>
        <taxon>Tremellomycetes</taxon>
        <taxon>Tremellales</taxon>
        <taxon>Trimorphomycetaceae</taxon>
        <taxon>Saitozyma</taxon>
    </lineage>
</organism>
<keyword evidence="3" id="KW-1185">Reference proteome</keyword>
<feature type="region of interest" description="Disordered" evidence="1">
    <location>
        <begin position="153"/>
        <end position="211"/>
    </location>
</feature>
<sequence>MRASFYKAGFVVAGAEAPKPTGGDFLRLEVQLKAIFFAAELPAKPSEEVIGIGFALQGSKPVAPAKPAQSVLGSSKNAVKAALPSQAFTPVTPSVSFASLISPGAAPARPVLCAASTSAAAPTVIKPFSDAPCASINNGQGWTLVSRAAKANKKKPISRALRSSDHKTRPSPRIGQDATIRSSVRVRGGAEASSSSLAVHTDGAPDDNADDELDEHVLDLQDAMLQAGDDQEMLDSVDEVMQELAEILDDSPADTVSPELVALVAPTPQESVQLIVEAIDRAESRPGVGSAWQKAVRGRSSTQEEVDDTRRRAVERANARDVHVATVGATNLGPILPNGSETAAVIMMAYWAPPHQGQQVLFPDNYTMRPFILKGFDGTGLTQAAFDYIEQKCSRRQHRNIPIWKKGWKWDRDFDKFADQFLFFDEGFDDVHVTRRFVRDGLQHYRHVISTATREPSFLFIQGVPAQEAVFHHLDSYPEPGYRVVTLHIDVPIPPMEKVDIPAGQTSHIVGRYVIREDTGDVTAVFLGIPHASYRSYAVALTDAHSVATGIALDFVSNAAVCLSGRDVPQSRQNLFMDRFSPAAMMFHPKAMTRGMVKLRAEEARRMQANPSFRYAPDTIPREFRNHVVDNGLSDPPMIDSRGKPHATWLGAVVGAHISNRRSLMSKEQKEQAIAKMIATRKLNYDPAVAKVVSAKSWATMAAWPSEKKAAYTLEKSVGMARSHAEREGLQFDEDFYRANYQPKEPKKPALIHQVSDDAEGVRYIVARAPSGSSPSYRIAILEELLKKPHSPIDPRDPGMTVSCGIWQKISNTFTSWKGTSKRKGIAGERRDAEPWYCKAKDIVYLRGVSRDPKDNIVVPKGGCYCLFCGADCAPAGKALPREACGPYLAFKRIVRPDIVNNLRVGPGDMALEHMAVRLCEDADLPDIRAVLALSPGGPGPSTAGSPIEVASPTIVETAGFFEMTEEETDRAEFNRILQKIEDEGWTKEDILANVQDIFSNLAV</sequence>
<dbReference type="AlphaFoldDB" id="A0A427YQ76"/>
<dbReference type="EMBL" id="RSCD01000004">
    <property type="protein sequence ID" value="RSH93264.1"/>
    <property type="molecule type" value="Genomic_DNA"/>
</dbReference>
<reference evidence="2 3" key="1">
    <citation type="submission" date="2018-11" db="EMBL/GenBank/DDBJ databases">
        <title>Genome sequence of Saitozyma podzolica DSM 27192.</title>
        <authorList>
            <person name="Aliyu H."/>
            <person name="Gorte O."/>
            <person name="Ochsenreither K."/>
        </authorList>
    </citation>
    <scope>NUCLEOTIDE SEQUENCE [LARGE SCALE GENOMIC DNA]</scope>
    <source>
        <strain evidence="2 3">DSM 27192</strain>
    </source>
</reference>
<accession>A0A427YQ76</accession>
<dbReference type="OrthoDB" id="10689971at2759"/>
<evidence type="ECO:0000256" key="1">
    <source>
        <dbReference type="SAM" id="MobiDB-lite"/>
    </source>
</evidence>
<comment type="caution">
    <text evidence="2">The sequence shown here is derived from an EMBL/GenBank/DDBJ whole genome shotgun (WGS) entry which is preliminary data.</text>
</comment>
<gene>
    <name evidence="2" type="ORF">EHS25_007618</name>
</gene>